<accession>A0A3M4B573</accession>
<reference evidence="1 2" key="1">
    <citation type="submission" date="2018-08" db="EMBL/GenBank/DDBJ databases">
        <title>Recombination of ecologically and evolutionarily significant loci maintains genetic cohesion in the Pseudomonas syringae species complex.</title>
        <authorList>
            <person name="Dillon M."/>
            <person name="Thakur S."/>
            <person name="Almeida R.N.D."/>
            <person name="Weir B.S."/>
            <person name="Guttman D.S."/>
        </authorList>
    </citation>
    <scope>NUCLEOTIDE SEQUENCE [LARGE SCALE GENOMIC DNA]</scope>
    <source>
        <strain evidence="1 2">ICMP 3706</strain>
    </source>
</reference>
<comment type="caution">
    <text evidence="1">The sequence shown here is derived from an EMBL/GenBank/DDBJ whole genome shotgun (WGS) entry which is preliminary data.</text>
</comment>
<name>A0A3M4B573_9PSED</name>
<organism evidence="1 2">
    <name type="scientific">Pseudomonas syringae pv. persicae</name>
    <dbReference type="NCBI Taxonomy" id="237306"/>
    <lineage>
        <taxon>Bacteria</taxon>
        <taxon>Pseudomonadati</taxon>
        <taxon>Pseudomonadota</taxon>
        <taxon>Gammaproteobacteria</taxon>
        <taxon>Pseudomonadales</taxon>
        <taxon>Pseudomonadaceae</taxon>
        <taxon>Pseudomonas</taxon>
    </lineage>
</organism>
<dbReference type="EMBL" id="RBQE01000045">
    <property type="protein sequence ID" value="RMP14313.1"/>
    <property type="molecule type" value="Genomic_DNA"/>
</dbReference>
<dbReference type="AlphaFoldDB" id="A0A3M4B573"/>
<dbReference type="Proteomes" id="UP000281604">
    <property type="component" value="Unassembled WGS sequence"/>
</dbReference>
<evidence type="ECO:0000313" key="2">
    <source>
        <dbReference type="Proteomes" id="UP000281604"/>
    </source>
</evidence>
<sequence length="56" mass="5811">MQQSTQQTASSLRHTATQANLTLEQAASTGAALTVIINATATINDRNLLIASAAEQ</sequence>
<proteinExistence type="predicted"/>
<protein>
    <submittedName>
        <fullName evidence="1">Uncharacterized protein</fullName>
    </submittedName>
</protein>
<evidence type="ECO:0000313" key="1">
    <source>
        <dbReference type="EMBL" id="RMP14313.1"/>
    </source>
</evidence>
<gene>
    <name evidence="1" type="ORF">ALQ30_200573</name>
</gene>